<protein>
    <submittedName>
        <fullName evidence="5">2,3-dihydroxybenzoate-AMP ligase</fullName>
    </submittedName>
</protein>
<dbReference type="InterPro" id="IPR045851">
    <property type="entry name" value="AMP-bd_C_sf"/>
</dbReference>
<comment type="pathway">
    <text evidence="1">Siderophore biosynthesis.</text>
</comment>
<dbReference type="Gene3D" id="3.30.300.30">
    <property type="match status" value="1"/>
</dbReference>
<dbReference type="Proteomes" id="UP000003374">
    <property type="component" value="Unassembled WGS sequence"/>
</dbReference>
<keyword evidence="2 5" id="KW-0436">Ligase</keyword>
<dbReference type="Pfam" id="PF00501">
    <property type="entry name" value="AMP-binding"/>
    <property type="match status" value="1"/>
</dbReference>
<dbReference type="PROSITE" id="PS00455">
    <property type="entry name" value="AMP_BINDING"/>
    <property type="match status" value="1"/>
</dbReference>
<evidence type="ECO:0000256" key="2">
    <source>
        <dbReference type="ARBA" id="ARBA00022598"/>
    </source>
</evidence>
<evidence type="ECO:0000256" key="1">
    <source>
        <dbReference type="ARBA" id="ARBA00004924"/>
    </source>
</evidence>
<dbReference type="EMBL" id="AAOF01000001">
    <property type="protein sequence ID" value="EAR23268.1"/>
    <property type="molecule type" value="Genomic_DNA"/>
</dbReference>
<dbReference type="RefSeq" id="WP_005004369.1">
    <property type="nucleotide sequence ID" value="NZ_CH672427.1"/>
</dbReference>
<keyword evidence="6" id="KW-1185">Reference proteome</keyword>
<dbReference type="SUPFAM" id="SSF56801">
    <property type="entry name" value="Acetyl-CoA synthetase-like"/>
    <property type="match status" value="1"/>
</dbReference>
<dbReference type="AlphaFoldDB" id="A4BLT0"/>
<evidence type="ECO:0000313" key="5">
    <source>
        <dbReference type="EMBL" id="EAR23268.1"/>
    </source>
</evidence>
<reference evidence="5 6" key="1">
    <citation type="submission" date="2006-02" db="EMBL/GenBank/DDBJ databases">
        <authorList>
            <person name="Waterbury J."/>
            <person name="Ferriera S."/>
            <person name="Johnson J."/>
            <person name="Kravitz S."/>
            <person name="Halpern A."/>
            <person name="Remington K."/>
            <person name="Beeson K."/>
            <person name="Tran B."/>
            <person name="Rogers Y.-H."/>
            <person name="Friedman R."/>
            <person name="Venter J.C."/>
        </authorList>
    </citation>
    <scope>NUCLEOTIDE SEQUENCE [LARGE SCALE GENOMIC DNA]</scope>
    <source>
        <strain evidence="5 6">Nb-231</strain>
    </source>
</reference>
<gene>
    <name evidence="5" type="ORF">NB231_15648</name>
</gene>
<comment type="caution">
    <text evidence="5">The sequence shown here is derived from an EMBL/GenBank/DDBJ whole genome shotgun (WGS) entry which is preliminary data.</text>
</comment>
<name>A4BLT0_9GAMM</name>
<sequence length="535" mass="58327">MLEGCVAWPVELAEHYREKGYWRGIDLGEWWRGCADEFAVGTALIEGSRQWSYRELDAWVERLEGGILEVGLEPGQRVLLQLPNKAEFVALCLAFFRIGVIPVLALPAHREKEIRHLAEASQAVAYVIPDTHLGFDYRPMARTVLDNVETLRSVFVVGEPGSFAPFSALEGEPRPVPAPAAEEVAVMLLSGGTTGLPKLIPRTHNDYLYNARTSAERAGFTADTRYLAVLPVAHNFPLACPGLLGTFDAGGAVVLCPDPSPDTAFALIEKEGITVAALIPTLVRVWLEFAPLTEADLSSLTCLQVGGARLKVEVAAQVGEILGCGLQQVYGMAEGLLCMTAPGDPESLVLNTQGCPISPGDEVRVVDDQGRDLPDGEIGELLVRGPYTLRGYYRAEEHNRRSFTEDGFYRSGDRVRRLAGGYLVVEGRDKDIINRGGEKVPVEDVENHLLSHPSVADVVLIGMPHNTLGECNCACVIARGEAPRLSELNAHLSASGLAAYKLLDRLEIIDRFPLTRLGKVNRRQLAEQFHARVAL</sequence>
<dbReference type="STRING" id="314278.NB231_15648"/>
<dbReference type="HOGENOM" id="CLU_000022_59_7_6"/>
<feature type="domain" description="AMP-dependent synthetase/ligase" evidence="3">
    <location>
        <begin position="41"/>
        <end position="393"/>
    </location>
</feature>
<evidence type="ECO:0000313" key="6">
    <source>
        <dbReference type="Proteomes" id="UP000003374"/>
    </source>
</evidence>
<dbReference type="InterPro" id="IPR025110">
    <property type="entry name" value="AMP-bd_C"/>
</dbReference>
<dbReference type="InterPro" id="IPR000873">
    <property type="entry name" value="AMP-dep_synth/lig_dom"/>
</dbReference>
<organism evidence="5 6">
    <name type="scientific">Nitrococcus mobilis Nb-231</name>
    <dbReference type="NCBI Taxonomy" id="314278"/>
    <lineage>
        <taxon>Bacteria</taxon>
        <taxon>Pseudomonadati</taxon>
        <taxon>Pseudomonadota</taxon>
        <taxon>Gammaproteobacteria</taxon>
        <taxon>Chromatiales</taxon>
        <taxon>Ectothiorhodospiraceae</taxon>
        <taxon>Nitrococcus</taxon>
    </lineage>
</organism>
<evidence type="ECO:0000259" key="4">
    <source>
        <dbReference type="Pfam" id="PF13193"/>
    </source>
</evidence>
<dbReference type="Gene3D" id="3.40.50.980">
    <property type="match status" value="2"/>
</dbReference>
<feature type="domain" description="AMP-binding enzyme C-terminal" evidence="4">
    <location>
        <begin position="445"/>
        <end position="519"/>
    </location>
</feature>
<proteinExistence type="predicted"/>
<dbReference type="InterPro" id="IPR050237">
    <property type="entry name" value="ATP-dep_AMP-bd_enzyme"/>
</dbReference>
<dbReference type="Pfam" id="PF13193">
    <property type="entry name" value="AMP-binding_C"/>
    <property type="match status" value="1"/>
</dbReference>
<dbReference type="PANTHER" id="PTHR43767:SF1">
    <property type="entry name" value="NONRIBOSOMAL PEPTIDE SYNTHASE PES1 (EUROFUNG)-RELATED"/>
    <property type="match status" value="1"/>
</dbReference>
<dbReference type="eggNOG" id="COG1021">
    <property type="taxonomic scope" value="Bacteria"/>
</dbReference>
<dbReference type="Gene3D" id="2.30.38.10">
    <property type="entry name" value="Luciferase, Domain 3"/>
    <property type="match status" value="1"/>
</dbReference>
<accession>A4BLT0</accession>
<dbReference type="FunFam" id="2.30.38.10:FF:000003">
    <property type="entry name" value="Vibriobactin-specific 2,3-dihydroxybenzoate-AMP ligase"/>
    <property type="match status" value="1"/>
</dbReference>
<evidence type="ECO:0000259" key="3">
    <source>
        <dbReference type="Pfam" id="PF00501"/>
    </source>
</evidence>
<dbReference type="InterPro" id="IPR020845">
    <property type="entry name" value="AMP-binding_CS"/>
</dbReference>
<dbReference type="GO" id="GO:0016878">
    <property type="term" value="F:acid-thiol ligase activity"/>
    <property type="evidence" value="ECO:0007669"/>
    <property type="project" value="UniProtKB-ARBA"/>
</dbReference>
<dbReference type="PANTHER" id="PTHR43767">
    <property type="entry name" value="LONG-CHAIN-FATTY-ACID--COA LIGASE"/>
    <property type="match status" value="1"/>
</dbReference>
<dbReference type="OrthoDB" id="9803968at2"/>